<evidence type="ECO:0000313" key="2">
    <source>
        <dbReference type="Proteomes" id="UP000478052"/>
    </source>
</evidence>
<protein>
    <submittedName>
        <fullName evidence="1">Uncharacterized protein</fullName>
    </submittedName>
</protein>
<comment type="caution">
    <text evidence="1">The sequence shown here is derived from an EMBL/GenBank/DDBJ whole genome shotgun (WGS) entry which is preliminary data.</text>
</comment>
<keyword evidence="2" id="KW-1185">Reference proteome</keyword>
<evidence type="ECO:0000313" key="1">
    <source>
        <dbReference type="EMBL" id="KAF0760624.1"/>
    </source>
</evidence>
<dbReference type="Proteomes" id="UP000478052">
    <property type="component" value="Unassembled WGS sequence"/>
</dbReference>
<organism evidence="1 2">
    <name type="scientific">Aphis craccivora</name>
    <name type="common">Cowpea aphid</name>
    <dbReference type="NCBI Taxonomy" id="307492"/>
    <lineage>
        <taxon>Eukaryota</taxon>
        <taxon>Metazoa</taxon>
        <taxon>Ecdysozoa</taxon>
        <taxon>Arthropoda</taxon>
        <taxon>Hexapoda</taxon>
        <taxon>Insecta</taxon>
        <taxon>Pterygota</taxon>
        <taxon>Neoptera</taxon>
        <taxon>Paraneoptera</taxon>
        <taxon>Hemiptera</taxon>
        <taxon>Sternorrhyncha</taxon>
        <taxon>Aphidomorpha</taxon>
        <taxon>Aphidoidea</taxon>
        <taxon>Aphididae</taxon>
        <taxon>Aphidini</taxon>
        <taxon>Aphis</taxon>
        <taxon>Aphis</taxon>
    </lineage>
</organism>
<sequence>MYFKMSPSIFASYMWNVHNTTKLGYKGRNNKFQHLISFRHTHLYLFIEALQMMNSKTSMEILKLNTDRYSNT</sequence>
<reference evidence="1 2" key="1">
    <citation type="submission" date="2019-08" db="EMBL/GenBank/DDBJ databases">
        <title>Whole genome of Aphis craccivora.</title>
        <authorList>
            <person name="Voronova N.V."/>
            <person name="Shulinski R.S."/>
            <person name="Bandarenka Y.V."/>
            <person name="Zhorov D.G."/>
            <person name="Warner D."/>
        </authorList>
    </citation>
    <scope>NUCLEOTIDE SEQUENCE [LARGE SCALE GENOMIC DNA]</scope>
    <source>
        <strain evidence="1">180601</strain>
        <tissue evidence="1">Whole Body</tissue>
    </source>
</reference>
<dbReference type="EMBL" id="VUJU01002622">
    <property type="protein sequence ID" value="KAF0760624.1"/>
    <property type="molecule type" value="Genomic_DNA"/>
</dbReference>
<gene>
    <name evidence="1" type="ORF">FWK35_00008038</name>
</gene>
<accession>A0A6G0YS27</accession>
<proteinExistence type="predicted"/>
<name>A0A6G0YS27_APHCR</name>
<dbReference type="AlphaFoldDB" id="A0A6G0YS27"/>